<dbReference type="PANTHER" id="PTHR14969:SF13">
    <property type="entry name" value="AT30094P"/>
    <property type="match status" value="1"/>
</dbReference>
<dbReference type="SUPFAM" id="SSF48317">
    <property type="entry name" value="Acid phosphatase/Vanadium-dependent haloperoxidase"/>
    <property type="match status" value="1"/>
</dbReference>
<protein>
    <submittedName>
        <fullName evidence="3">Phosphatase PAP2 family protein</fullName>
    </submittedName>
</protein>
<dbReference type="CDD" id="cd03392">
    <property type="entry name" value="PAP2_like_2"/>
    <property type="match status" value="1"/>
</dbReference>
<dbReference type="InterPro" id="IPR036938">
    <property type="entry name" value="PAP2/HPO_sf"/>
</dbReference>
<feature type="transmembrane region" description="Helical" evidence="1">
    <location>
        <begin position="6"/>
        <end position="24"/>
    </location>
</feature>
<dbReference type="SMART" id="SM00014">
    <property type="entry name" value="acidPPc"/>
    <property type="match status" value="1"/>
</dbReference>
<dbReference type="RefSeq" id="WP_221874627.1">
    <property type="nucleotide sequence ID" value="NZ_JACWFH010000023.1"/>
</dbReference>
<evidence type="ECO:0000313" key="4">
    <source>
        <dbReference type="Proteomes" id="UP000769780"/>
    </source>
</evidence>
<dbReference type="Proteomes" id="UP000769780">
    <property type="component" value="Unassembled WGS sequence"/>
</dbReference>
<keyword evidence="1" id="KW-1133">Transmembrane helix</keyword>
<keyword evidence="1" id="KW-0472">Membrane</keyword>
<evidence type="ECO:0000259" key="2">
    <source>
        <dbReference type="SMART" id="SM00014"/>
    </source>
</evidence>
<name>A0ABS7K808_9BACI</name>
<feature type="transmembrane region" description="Helical" evidence="1">
    <location>
        <begin position="156"/>
        <end position="176"/>
    </location>
</feature>
<dbReference type="InterPro" id="IPR000326">
    <property type="entry name" value="PAP2/HPO"/>
</dbReference>
<reference evidence="3 4" key="1">
    <citation type="submission" date="2020-07" db="EMBL/GenBank/DDBJ databases">
        <title>Fungal Genomes of the International Space Station.</title>
        <authorList>
            <person name="Seuylemezian A."/>
            <person name="Singh N.K."/>
            <person name="Wood J."/>
            <person name="Venkateswaran K."/>
        </authorList>
    </citation>
    <scope>NUCLEOTIDE SEQUENCE [LARGE SCALE GENOMIC DNA]</scope>
    <source>
        <strain evidence="3 4">PL-B2</strain>
    </source>
</reference>
<dbReference type="PANTHER" id="PTHR14969">
    <property type="entry name" value="SPHINGOSINE-1-PHOSPHATE PHOSPHOHYDROLASE"/>
    <property type="match status" value="1"/>
</dbReference>
<keyword evidence="1" id="KW-0812">Transmembrane</keyword>
<organism evidence="3 4">
    <name type="scientific">Mesobacillus maritimus</name>
    <dbReference type="NCBI Taxonomy" id="1643336"/>
    <lineage>
        <taxon>Bacteria</taxon>
        <taxon>Bacillati</taxon>
        <taxon>Bacillota</taxon>
        <taxon>Bacilli</taxon>
        <taxon>Bacillales</taxon>
        <taxon>Bacillaceae</taxon>
        <taxon>Mesobacillus</taxon>
    </lineage>
</organism>
<feature type="transmembrane region" description="Helical" evidence="1">
    <location>
        <begin position="182"/>
        <end position="200"/>
    </location>
</feature>
<sequence length="215" mass="24778">MIRTWLGVVFIIFIASFSSIAYLVEMEKLIHFDHHIISFVQGFEAEYLTAIMIFFSFIGDTVPVIVITLLSAFFLYRVLRHRREVLLLLSTMIGSTLLNVLLKYIFQRTRPDINQLVFEEGFSFPSGHSMAAFSLYGILTFLLWRHIKSRGGRGTLLIFNSLMILLIGLSRIYLGVHYPSDVIAAYAASGFWLFTVIWIYQWLQERRYKTAAAGT</sequence>
<proteinExistence type="predicted"/>
<feature type="domain" description="Phosphatidic acid phosphatase type 2/haloperoxidase" evidence="2">
    <location>
        <begin position="85"/>
        <end position="197"/>
    </location>
</feature>
<evidence type="ECO:0000313" key="3">
    <source>
        <dbReference type="EMBL" id="MBY0098409.1"/>
    </source>
</evidence>
<keyword evidence="4" id="KW-1185">Reference proteome</keyword>
<feature type="transmembrane region" description="Helical" evidence="1">
    <location>
        <begin position="126"/>
        <end position="144"/>
    </location>
</feature>
<feature type="transmembrane region" description="Helical" evidence="1">
    <location>
        <begin position="61"/>
        <end position="79"/>
    </location>
</feature>
<gene>
    <name evidence="3" type="ORF">H0185_16605</name>
</gene>
<accession>A0ABS7K808</accession>
<comment type="caution">
    <text evidence="3">The sequence shown here is derived from an EMBL/GenBank/DDBJ whole genome shotgun (WGS) entry which is preliminary data.</text>
</comment>
<evidence type="ECO:0000256" key="1">
    <source>
        <dbReference type="SAM" id="Phobius"/>
    </source>
</evidence>
<dbReference type="Gene3D" id="1.20.144.10">
    <property type="entry name" value="Phosphatidic acid phosphatase type 2/haloperoxidase"/>
    <property type="match status" value="2"/>
</dbReference>
<feature type="transmembrane region" description="Helical" evidence="1">
    <location>
        <begin position="86"/>
        <end position="106"/>
    </location>
</feature>
<dbReference type="EMBL" id="JACWFH010000023">
    <property type="protein sequence ID" value="MBY0098409.1"/>
    <property type="molecule type" value="Genomic_DNA"/>
</dbReference>
<dbReference type="Pfam" id="PF01569">
    <property type="entry name" value="PAP2"/>
    <property type="match status" value="1"/>
</dbReference>